<feature type="transmembrane region" description="Helical" evidence="1">
    <location>
        <begin position="217"/>
        <end position="238"/>
    </location>
</feature>
<dbReference type="STRING" id="182217.HCW_02960"/>
<dbReference type="CDD" id="cd18773">
    <property type="entry name" value="PDC1_HK_sensor"/>
    <property type="match status" value="1"/>
</dbReference>
<evidence type="ECO:0000313" key="2">
    <source>
        <dbReference type="EMBL" id="AFI03873.1"/>
    </source>
</evidence>
<evidence type="ECO:0008006" key="4">
    <source>
        <dbReference type="Google" id="ProtNLM"/>
    </source>
</evidence>
<feature type="transmembrane region" description="Helical" evidence="1">
    <location>
        <begin position="259"/>
        <end position="278"/>
    </location>
</feature>
<dbReference type="KEGG" id="hce:HCW_02960"/>
<gene>
    <name evidence="2" type="ordered locus">HCW_02960</name>
</gene>
<reference evidence="3" key="1">
    <citation type="submission" date="2012-04" db="EMBL/GenBank/DDBJ databases">
        <title>Complete genome sequence of Helicobacter cetorum strain MIT 00-7128.</title>
        <authorList>
            <person name="Kersulyte D."/>
            <person name="Berg D.E."/>
        </authorList>
    </citation>
    <scope>NUCLEOTIDE SEQUENCE [LARGE SCALE GENOMIC DNA]</scope>
    <source>
        <strain evidence="3">MIT 00-7128</strain>
    </source>
</reference>
<dbReference type="PATRIC" id="fig|182217.3.peg.636"/>
<accession>I0ELQ4</accession>
<protein>
    <recommendedName>
        <fullName evidence="4">General glycosylation pathway protein</fullName>
    </recommendedName>
</protein>
<organism evidence="2 3">
    <name type="scientific">Helicobacter cetorum (strain ATCC BAA-429 / MIT 00-7128)</name>
    <dbReference type="NCBI Taxonomy" id="182217"/>
    <lineage>
        <taxon>Bacteria</taxon>
        <taxon>Pseudomonadati</taxon>
        <taxon>Campylobacterota</taxon>
        <taxon>Epsilonproteobacteria</taxon>
        <taxon>Campylobacterales</taxon>
        <taxon>Helicobacteraceae</taxon>
        <taxon>Helicobacter</taxon>
    </lineage>
</organism>
<dbReference type="RefSeq" id="WP_014660745.1">
    <property type="nucleotide sequence ID" value="NC_017737.1"/>
</dbReference>
<dbReference type="Gene3D" id="3.30.450.20">
    <property type="entry name" value="PAS domain"/>
    <property type="match status" value="1"/>
</dbReference>
<feature type="transmembrane region" description="Helical" evidence="1">
    <location>
        <begin position="290"/>
        <end position="309"/>
    </location>
</feature>
<dbReference type="SUPFAM" id="SSF103190">
    <property type="entry name" value="Sensory domain-like"/>
    <property type="match status" value="1"/>
</dbReference>
<dbReference type="InterPro" id="IPR029151">
    <property type="entry name" value="Sensor-like_sf"/>
</dbReference>
<name>I0ELQ4_HELC0</name>
<dbReference type="EMBL" id="CP003479">
    <property type="protein sequence ID" value="AFI03873.1"/>
    <property type="molecule type" value="Genomic_DNA"/>
</dbReference>
<keyword evidence="1" id="KW-1133">Transmembrane helix</keyword>
<dbReference type="Proteomes" id="UP000005010">
    <property type="component" value="Chromosome"/>
</dbReference>
<dbReference type="AlphaFoldDB" id="I0ELQ4"/>
<feature type="transmembrane region" description="Helical" evidence="1">
    <location>
        <begin position="177"/>
        <end position="205"/>
    </location>
</feature>
<proteinExistence type="predicted"/>
<keyword evidence="3" id="KW-1185">Reference proteome</keyword>
<evidence type="ECO:0000313" key="3">
    <source>
        <dbReference type="Proteomes" id="UP000005010"/>
    </source>
</evidence>
<keyword evidence="1" id="KW-0472">Membrane</keyword>
<evidence type="ECO:0000256" key="1">
    <source>
        <dbReference type="SAM" id="Phobius"/>
    </source>
</evidence>
<dbReference type="eggNOG" id="ENOG502ZB16">
    <property type="taxonomic scope" value="Bacteria"/>
</dbReference>
<sequence>MLSRDIVQYAKVRTELYAYFTYLFSHNLRNHLPEITLDYLTRQIDKMSAEIKMAKSFFVLDSKGLLVLSPSSFKRGYKIGALEYDLCEGIELEKGELGNHSFSDKYYFYEALNQKRCILTDPYPSKKGNHLVVTLAYPLYNQEHELVYIVCLQIPLRVAIAISSPSKYFKSFNEGSMVMYFMISIMLTLVSLLLFVKCVSSFWTAIVHFNSFDIKEVFHPIVLLTLALATFDLVKAIFEEEILGKNSRDNHYAVHRTMIRFLGSIIIALAIEALMLVFKFSVSEPDKITYAVYLAIGVAVLLISLAIYVKFAYSVLPKQGNLE</sequence>
<keyword evidence="1" id="KW-0812">Transmembrane</keyword>
<dbReference type="HOGENOM" id="CLU_076079_1_0_7"/>